<dbReference type="GeneID" id="59351523"/>
<evidence type="ECO:0000256" key="1">
    <source>
        <dbReference type="SAM" id="MobiDB-lite"/>
    </source>
</evidence>
<reference evidence="2" key="1">
    <citation type="submission" date="2020-05" db="EMBL/GenBank/DDBJ databases">
        <title>Mycena genomes resolve the evolution of fungal bioluminescence.</title>
        <authorList>
            <person name="Tsai I.J."/>
        </authorList>
    </citation>
    <scope>NUCLEOTIDE SEQUENCE</scope>
    <source>
        <strain evidence="2">171206Taipei</strain>
    </source>
</reference>
<name>A0A8H6VW22_9AGAR</name>
<dbReference type="Pfam" id="PF18759">
    <property type="entry name" value="Plavaka"/>
    <property type="match status" value="1"/>
</dbReference>
<feature type="compositionally biased region" description="Acidic residues" evidence="1">
    <location>
        <begin position="1241"/>
        <end position="1273"/>
    </location>
</feature>
<feature type="compositionally biased region" description="Polar residues" evidence="1">
    <location>
        <begin position="146"/>
        <end position="158"/>
    </location>
</feature>
<sequence>MVLCRGGCGTNPKDESAQTRHHKICPGYQEYIARMGQAFRQDLSAGSSSSSAPPPLGFAARKRVSTITASIRSNEKRPQTLAIRKLRLLGPHKPANLPSAMIQTLSQANDNGLSTDTMLVDDEPLQLSSLEPVQHHSLAQAPSGEQPDSSESAQTGVESNVEYAVPPPPRPTIRIRIPARLRELLPERPTMQPAGPASPPSYDLPSVRLIVRDTFKTTMNIFNLWRSYLHRPTHDPDSLLSADDLSDPHQPESPSLPSPIPDTAIPATSNRSVSLLMAWQNNGHTTKSASQLKTLVHDVLRHPDFDVRDLPKNFDPARAEKQADKVAEQAFPWVKDFKHETIEIEVPSGLKDVPPKTFAIPGLQYRSLVSVITAAFKSPLALRFHLSPFKLFHRVHGTTDDIRVYSELYNSEVFLAEHDNVRVRGELPPDGQDCKLERVVAALMFWSDSTHLANFGMAKLWPIYMLFGNLSKYIRDKPQSGAEHHIAFIPSLPDFVHDTLKDWHPKWRTQKRHILAHCKRELMHAVWRFLLDDEFLHAYRYGIVIVCADGKARRVYPRIFTYSADYPEKVLLATVRDGGLCPCPRCLVTKKEIHIMGFVRDIKSRMSNARQYLFDKVKSARDFIYNLGLSITSDKVEDLLKETSSVPTINAFLDRLGQDFDLHRMLVVDFMHEFELGVWKNFFIHLIRLLYALPDGVNKVSELDRRYRQTPTFGVDTIRRFANNASEMKKLGARDFEDLLQCAIPAFNGLFPEPHNKRLLRLLFRLAEWHSFAKLRMHTEPTIEHLRRLTSEMGRLMREFRLTTCNDLVAYELPKEVAARSRTATKKAAKSAAATGDSTLAPPDAQPQARTTKKVKTLSLSTYKWHAMGDYPGTIPLFGPTDIYSTRYGEALHRQLKRLYAVTNKRDHTEQVAKRLVRLQRTRLNSTIKNDQRRHFTLTTSRRRCNIDLAYEDPYGAGPTAIHYAISDVRRKPDDVLEFSSPHKRDPALTNFVPKLKDHLLGRLLQRDFDGDDHDDYTDEDRRSLIIHDNKIYSTQLLRINYTTYDVRRAQDVINARVHPFVMYWYAQVLRIFNATVFRMEKSGAFSRATRMEFLWVRWMGDQPGYRSSIKQARLPKVGFVPDTDAYAFGFLDPDQVIRAAHLIPDFQSGQTSFLLDTLEPTLARIGDEIADYQSFYVNIFPDRDMIMRYIGGGIGHVDTGALDGKDIEEQKDDDVGLDQLADDASDSESVLGSENSLWGSDDDRDDEGSDDDEGGFSDIQDNEGEAMDYGSD</sequence>
<keyword evidence="3" id="KW-1185">Reference proteome</keyword>
<dbReference type="Proteomes" id="UP000636479">
    <property type="component" value="Unassembled WGS sequence"/>
</dbReference>
<organism evidence="2 3">
    <name type="scientific">Mycena indigotica</name>
    <dbReference type="NCBI Taxonomy" id="2126181"/>
    <lineage>
        <taxon>Eukaryota</taxon>
        <taxon>Fungi</taxon>
        <taxon>Dikarya</taxon>
        <taxon>Basidiomycota</taxon>
        <taxon>Agaricomycotina</taxon>
        <taxon>Agaricomycetes</taxon>
        <taxon>Agaricomycetidae</taxon>
        <taxon>Agaricales</taxon>
        <taxon>Marasmiineae</taxon>
        <taxon>Mycenaceae</taxon>
        <taxon>Mycena</taxon>
    </lineage>
</organism>
<dbReference type="InterPro" id="IPR041078">
    <property type="entry name" value="Plavaka"/>
</dbReference>
<dbReference type="EMBL" id="JACAZF010000012">
    <property type="protein sequence ID" value="KAF7292248.1"/>
    <property type="molecule type" value="Genomic_DNA"/>
</dbReference>
<evidence type="ECO:0000313" key="2">
    <source>
        <dbReference type="EMBL" id="KAF7292248.1"/>
    </source>
</evidence>
<comment type="caution">
    <text evidence="2">The sequence shown here is derived from an EMBL/GenBank/DDBJ whole genome shotgun (WGS) entry which is preliminary data.</text>
</comment>
<dbReference type="RefSeq" id="XP_037214975.1">
    <property type="nucleotide sequence ID" value="XM_037369007.1"/>
</dbReference>
<accession>A0A8H6VW22</accession>
<protein>
    <submittedName>
        <fullName evidence="2">Uncharacterized protein</fullName>
    </submittedName>
</protein>
<feature type="region of interest" description="Disordered" evidence="1">
    <location>
        <begin position="1214"/>
        <end position="1273"/>
    </location>
</feature>
<gene>
    <name evidence="2" type="ORF">MIND_01252200</name>
</gene>
<feature type="region of interest" description="Disordered" evidence="1">
    <location>
        <begin position="828"/>
        <end position="853"/>
    </location>
</feature>
<proteinExistence type="predicted"/>
<feature type="compositionally biased region" description="Polar residues" evidence="1">
    <location>
        <begin position="1228"/>
        <end position="1239"/>
    </location>
</feature>
<dbReference type="AlphaFoldDB" id="A0A8H6VW22"/>
<dbReference type="OrthoDB" id="3208495at2759"/>
<feature type="region of interest" description="Disordered" evidence="1">
    <location>
        <begin position="239"/>
        <end position="265"/>
    </location>
</feature>
<evidence type="ECO:0000313" key="3">
    <source>
        <dbReference type="Proteomes" id="UP000636479"/>
    </source>
</evidence>
<feature type="compositionally biased region" description="Acidic residues" evidence="1">
    <location>
        <begin position="1214"/>
        <end position="1227"/>
    </location>
</feature>
<feature type="region of interest" description="Disordered" evidence="1">
    <location>
        <begin position="138"/>
        <end position="172"/>
    </location>
</feature>